<reference evidence="4" key="1">
    <citation type="journal article" date="2017" name="Nat. Commun.">
        <title>The asparagus genome sheds light on the origin and evolution of a young Y chromosome.</title>
        <authorList>
            <person name="Harkess A."/>
            <person name="Zhou J."/>
            <person name="Xu C."/>
            <person name="Bowers J.E."/>
            <person name="Van der Hulst R."/>
            <person name="Ayyampalayam S."/>
            <person name="Mercati F."/>
            <person name="Riccardi P."/>
            <person name="McKain M.R."/>
            <person name="Kakrana A."/>
            <person name="Tang H."/>
            <person name="Ray J."/>
            <person name="Groenendijk J."/>
            <person name="Arikit S."/>
            <person name="Mathioni S.M."/>
            <person name="Nakano M."/>
            <person name="Shan H."/>
            <person name="Telgmann-Rauber A."/>
            <person name="Kanno A."/>
            <person name="Yue Z."/>
            <person name="Chen H."/>
            <person name="Li W."/>
            <person name="Chen Y."/>
            <person name="Xu X."/>
            <person name="Zhang Y."/>
            <person name="Luo S."/>
            <person name="Chen H."/>
            <person name="Gao J."/>
            <person name="Mao Z."/>
            <person name="Pires J.C."/>
            <person name="Luo M."/>
            <person name="Kudrna D."/>
            <person name="Wing R.A."/>
            <person name="Meyers B.C."/>
            <person name="Yi K."/>
            <person name="Kong H."/>
            <person name="Lavrijsen P."/>
            <person name="Sunseri F."/>
            <person name="Falavigna A."/>
            <person name="Ye Y."/>
            <person name="Leebens-Mack J.H."/>
            <person name="Chen G."/>
        </authorList>
    </citation>
    <scope>NUCLEOTIDE SEQUENCE [LARGE SCALE GENOMIC DNA]</scope>
    <source>
        <strain evidence="4">cv. DH0086</strain>
    </source>
</reference>
<dbReference type="Gramene" id="ONK79366">
    <property type="protein sequence ID" value="ONK79366"/>
    <property type="gene ID" value="A4U43_C01F5630"/>
</dbReference>
<organism evidence="3 4">
    <name type="scientific">Asparagus officinalis</name>
    <name type="common">Garden asparagus</name>
    <dbReference type="NCBI Taxonomy" id="4686"/>
    <lineage>
        <taxon>Eukaryota</taxon>
        <taxon>Viridiplantae</taxon>
        <taxon>Streptophyta</taxon>
        <taxon>Embryophyta</taxon>
        <taxon>Tracheophyta</taxon>
        <taxon>Spermatophyta</taxon>
        <taxon>Magnoliopsida</taxon>
        <taxon>Liliopsida</taxon>
        <taxon>Asparagales</taxon>
        <taxon>Asparagaceae</taxon>
        <taxon>Asparagoideae</taxon>
        <taxon>Asparagus</taxon>
    </lineage>
</organism>
<dbReference type="PANTHER" id="PTHR10627:SF65">
    <property type="entry name" value="SAM DOMAIN-CONTAINING PROTEIN"/>
    <property type="match status" value="1"/>
</dbReference>
<gene>
    <name evidence="3" type="ORF">A4U43_C01F5630</name>
</gene>
<evidence type="ECO:0000256" key="1">
    <source>
        <dbReference type="ARBA" id="ARBA00022737"/>
    </source>
</evidence>
<dbReference type="InterPro" id="IPR013761">
    <property type="entry name" value="SAM/pointed_sf"/>
</dbReference>
<dbReference type="SMART" id="SM00454">
    <property type="entry name" value="SAM"/>
    <property type="match status" value="1"/>
</dbReference>
<dbReference type="OrthoDB" id="539213at2759"/>
<dbReference type="PANTHER" id="PTHR10627">
    <property type="entry name" value="SCP160"/>
    <property type="match status" value="1"/>
</dbReference>
<dbReference type="EMBL" id="CM007381">
    <property type="protein sequence ID" value="ONK79366.1"/>
    <property type="molecule type" value="Genomic_DNA"/>
</dbReference>
<accession>A0A5P1FM25</accession>
<proteinExistence type="predicted"/>
<dbReference type="OMA" id="ACEYNLY"/>
<dbReference type="SUPFAM" id="SSF47769">
    <property type="entry name" value="SAM/Pointed domain"/>
    <property type="match status" value="1"/>
</dbReference>
<dbReference type="AlphaFoldDB" id="A0A5P1FM25"/>
<dbReference type="Proteomes" id="UP000243459">
    <property type="component" value="Chromosome 1"/>
</dbReference>
<dbReference type="InterPro" id="IPR001660">
    <property type="entry name" value="SAM"/>
</dbReference>
<keyword evidence="1" id="KW-0677">Repeat</keyword>
<name>A0A5P1FM25_ASPOF</name>
<keyword evidence="4" id="KW-1185">Reference proteome</keyword>
<evidence type="ECO:0000259" key="2">
    <source>
        <dbReference type="PROSITE" id="PS50105"/>
    </source>
</evidence>
<dbReference type="Pfam" id="PF00536">
    <property type="entry name" value="SAM_1"/>
    <property type="match status" value="1"/>
</dbReference>
<dbReference type="PROSITE" id="PS50105">
    <property type="entry name" value="SAM_DOMAIN"/>
    <property type="match status" value="1"/>
</dbReference>
<dbReference type="CDD" id="cd09487">
    <property type="entry name" value="SAM_superfamily"/>
    <property type="match status" value="1"/>
</dbReference>
<evidence type="ECO:0000313" key="4">
    <source>
        <dbReference type="Proteomes" id="UP000243459"/>
    </source>
</evidence>
<sequence length="248" mass="28825">MMDFGMNPKRQRRPNVRLGDIGDIFVSFSRKSFSKPKLDAQRWEVEPNKPRGCNNLVDTQNWENWNPNSKDYDLGLEETDMRNPRTGFGMVNRKRRLKKQRSGTNNSSRISPEITKRTEKAYVYGNPDYGILDHDTWDRDRDACEENSNYLRPKNSWKQENILPSDYDHCLSGKNPCSVRNVVHSVNEWLVELGFGEYADLFEMHEVDEEALPLLTYEDLKEMGIASMGTRRRLYSAIQFLSKGSGTT</sequence>
<feature type="domain" description="SAM" evidence="2">
    <location>
        <begin position="185"/>
        <end position="244"/>
    </location>
</feature>
<dbReference type="Gene3D" id="1.10.150.50">
    <property type="entry name" value="Transcription Factor, Ets-1"/>
    <property type="match status" value="1"/>
</dbReference>
<protein>
    <recommendedName>
        <fullName evidence="2">SAM domain-containing protein</fullName>
    </recommendedName>
</protein>
<evidence type="ECO:0000313" key="3">
    <source>
        <dbReference type="EMBL" id="ONK79366.1"/>
    </source>
</evidence>